<dbReference type="OMA" id="MQYEMQK"/>
<dbReference type="Proteomes" id="UP000000673">
    <property type="component" value="Unassembled WGS sequence"/>
</dbReference>
<dbReference type="SUPFAM" id="SSF46950">
    <property type="entry name" value="Double-stranded DNA-binding domain"/>
    <property type="match status" value="1"/>
</dbReference>
<gene>
    <name evidence="3" type="ORF">AND_005337</name>
</gene>
<dbReference type="InterPro" id="IPR002836">
    <property type="entry name" value="PDCD5-like"/>
</dbReference>
<evidence type="ECO:0000313" key="3">
    <source>
        <dbReference type="EMBL" id="ETN62962.1"/>
    </source>
</evidence>
<comment type="similarity">
    <text evidence="1">Belongs to the PDCD5 family.</text>
</comment>
<dbReference type="HOGENOM" id="CLU_122978_3_0_1"/>
<proteinExistence type="inferred from homology"/>
<name>W5JF19_ANODA</name>
<feature type="region of interest" description="Disordered" evidence="2">
    <location>
        <begin position="103"/>
        <end position="129"/>
    </location>
</feature>
<evidence type="ECO:0000313" key="5">
    <source>
        <dbReference type="Proteomes" id="UP000000673"/>
    </source>
</evidence>
<dbReference type="PIRSF" id="PIRSF015730">
    <property type="entry name" value="TFAR19"/>
    <property type="match status" value="1"/>
</dbReference>
<evidence type="ECO:0000313" key="4">
    <source>
        <dbReference type="EnsemblMetazoa" id="ADAC005337-PA"/>
    </source>
</evidence>
<reference evidence="3 5" key="1">
    <citation type="journal article" date="2010" name="BMC Genomics">
        <title>Combination of measures distinguishes pre-miRNAs from other stem-loops in the genome of the newly sequenced Anopheles darlingi.</title>
        <authorList>
            <person name="Mendes N.D."/>
            <person name="Freitas A.T."/>
            <person name="Vasconcelos A.T."/>
            <person name="Sagot M.F."/>
        </authorList>
    </citation>
    <scope>NUCLEOTIDE SEQUENCE</scope>
</reference>
<dbReference type="STRING" id="43151.W5JF19"/>
<protein>
    <recommendedName>
        <fullName evidence="6">Programmed cell death protein 5</fullName>
    </recommendedName>
</protein>
<dbReference type="FunCoup" id="W5JF19">
    <property type="interactions" value="1578"/>
</dbReference>
<feature type="compositionally biased region" description="Low complexity" evidence="2">
    <location>
        <begin position="23"/>
        <end position="32"/>
    </location>
</feature>
<dbReference type="GO" id="GO:0005634">
    <property type="term" value="C:nucleus"/>
    <property type="evidence" value="ECO:0007669"/>
    <property type="project" value="TreeGrafter"/>
</dbReference>
<dbReference type="EMBL" id="ADMH02001337">
    <property type="protein sequence ID" value="ETN62962.1"/>
    <property type="molecule type" value="Genomic_DNA"/>
</dbReference>
<dbReference type="FunFam" id="1.10.8.140:FF:000003">
    <property type="entry name" value="Programmed cell death 5"/>
    <property type="match status" value="1"/>
</dbReference>
<evidence type="ECO:0000256" key="2">
    <source>
        <dbReference type="SAM" id="MobiDB-lite"/>
    </source>
</evidence>
<dbReference type="InterPro" id="IPR036883">
    <property type="entry name" value="PDCD5-like_sf"/>
</dbReference>
<evidence type="ECO:0008006" key="6">
    <source>
        <dbReference type="Google" id="ProtNLM"/>
    </source>
</evidence>
<keyword evidence="5" id="KW-1185">Reference proteome</keyword>
<reference evidence="3" key="2">
    <citation type="submission" date="2010-05" db="EMBL/GenBank/DDBJ databases">
        <authorList>
            <person name="Almeida L.G."/>
            <person name="Nicolas M.F."/>
            <person name="Souza R.C."/>
            <person name="Vasconcelos A.T.R."/>
        </authorList>
    </citation>
    <scope>NUCLEOTIDE SEQUENCE</scope>
</reference>
<accession>W5JF19</accession>
<reference evidence="3" key="3">
    <citation type="journal article" date="2013" name="Nucleic Acids Res.">
        <title>The genome of Anopheles darlingi, the main neotropical malaria vector.</title>
        <authorList>
            <person name="Marinotti O."/>
            <person name="Cerqueira G.C."/>
            <person name="de Almeida L.G."/>
            <person name="Ferro M.I."/>
            <person name="Loreto E.L."/>
            <person name="Zaha A."/>
            <person name="Teixeira S.M."/>
            <person name="Wespiser A.R."/>
            <person name="Almeida E Silva A."/>
            <person name="Schlindwein A.D."/>
            <person name="Pacheco A.C."/>
            <person name="Silva A.L."/>
            <person name="Graveley B.R."/>
            <person name="Walenz B.P."/>
            <person name="Lima Bde A."/>
            <person name="Ribeiro C.A."/>
            <person name="Nunes-Silva C.G."/>
            <person name="de Carvalho C.R."/>
            <person name="Soares C.M."/>
            <person name="de Menezes C.B."/>
            <person name="Matiolli C."/>
            <person name="Caffrey D."/>
            <person name="Araujo D.A."/>
            <person name="de Oliveira D.M."/>
            <person name="Golenbock D."/>
            <person name="Grisard E.C."/>
            <person name="Fantinatti-Garboggini F."/>
            <person name="de Carvalho F.M."/>
            <person name="Barcellos F.G."/>
            <person name="Prosdocimi F."/>
            <person name="May G."/>
            <person name="Azevedo Junior G.M."/>
            <person name="Guimaraes G.M."/>
            <person name="Goldman G.H."/>
            <person name="Padilha I.Q."/>
            <person name="Batista Jda S."/>
            <person name="Ferro J.A."/>
            <person name="Ribeiro J.M."/>
            <person name="Fietto J.L."/>
            <person name="Dabbas K.M."/>
            <person name="Cerdeira L."/>
            <person name="Agnez-Lima L.F."/>
            <person name="Brocchi M."/>
            <person name="de Carvalho M.O."/>
            <person name="Teixeira Mde M."/>
            <person name="Diniz Maia Mde M."/>
            <person name="Goldman M.H."/>
            <person name="Cruz Schneider M.P."/>
            <person name="Felipe M.S."/>
            <person name="Hungria M."/>
            <person name="Nicolas M.F."/>
            <person name="Pereira M."/>
            <person name="Montes M.A."/>
            <person name="Cantao M.E."/>
            <person name="Vincentz M."/>
            <person name="Rafael M.S."/>
            <person name="Silverman N."/>
            <person name="Stoco P.H."/>
            <person name="Souza R.C."/>
            <person name="Vicentini R."/>
            <person name="Gazzinelli R.T."/>
            <person name="Neves Rde O."/>
            <person name="Silva R."/>
            <person name="Astolfi-Filho S."/>
            <person name="Maciel T.E."/>
            <person name="Urmenyi T.P."/>
            <person name="Tadei W.P."/>
            <person name="Camargo E.P."/>
            <person name="de Vasconcelos A.T."/>
        </authorList>
    </citation>
    <scope>NUCLEOTIDE SEQUENCE</scope>
</reference>
<dbReference type="VEuPathDB" id="VectorBase:ADAR2_008672"/>
<dbReference type="OrthoDB" id="10252486at2759"/>
<dbReference type="Pfam" id="PF01984">
    <property type="entry name" value="dsDNA_bind"/>
    <property type="match status" value="1"/>
</dbReference>
<feature type="compositionally biased region" description="Acidic residues" evidence="2">
    <location>
        <begin position="119"/>
        <end position="129"/>
    </location>
</feature>
<reference evidence="4" key="4">
    <citation type="submission" date="2015-06" db="UniProtKB">
        <authorList>
            <consortium name="EnsemblMetazoa"/>
        </authorList>
    </citation>
    <scope>IDENTIFICATION</scope>
</reference>
<dbReference type="GO" id="GO:0005829">
    <property type="term" value="C:cytosol"/>
    <property type="evidence" value="ECO:0007669"/>
    <property type="project" value="TreeGrafter"/>
</dbReference>
<dbReference type="EnsemblMetazoa" id="ADAC005337-RA">
    <property type="protein sequence ID" value="ADAC005337-PA"/>
    <property type="gene ID" value="ADAC005337"/>
</dbReference>
<dbReference type="Gene3D" id="1.10.8.140">
    <property type="entry name" value="PDCD5-like"/>
    <property type="match status" value="1"/>
</dbReference>
<dbReference type="GO" id="GO:0003677">
    <property type="term" value="F:DNA binding"/>
    <property type="evidence" value="ECO:0007669"/>
    <property type="project" value="InterPro"/>
</dbReference>
<dbReference type="PANTHER" id="PTHR10840:SF0">
    <property type="entry name" value="PROGRAMMED CELL DEATH PROTEIN 5"/>
    <property type="match status" value="1"/>
</dbReference>
<dbReference type="PANTHER" id="PTHR10840">
    <property type="entry name" value="PROGRAMMED CELL DEATH PROTEIN 5"/>
    <property type="match status" value="1"/>
</dbReference>
<sequence>MDDPELDAIRQQRLQQMQGSNPEQQKAQQEQRQAQEDMKNSMLVQLLDQDARARLNTLKLSKPEKAQMVEGMIIRMAQMGQIGGRLDDASLVKLLESLNQQMPRSNSTVKFDRRRAAMDSDDDDDDYGI</sequence>
<evidence type="ECO:0000256" key="1">
    <source>
        <dbReference type="ARBA" id="ARBA00010490"/>
    </source>
</evidence>
<dbReference type="eggNOG" id="KOG3431">
    <property type="taxonomic scope" value="Eukaryota"/>
</dbReference>
<organism evidence="3">
    <name type="scientific">Anopheles darlingi</name>
    <name type="common">Mosquito</name>
    <dbReference type="NCBI Taxonomy" id="43151"/>
    <lineage>
        <taxon>Eukaryota</taxon>
        <taxon>Metazoa</taxon>
        <taxon>Ecdysozoa</taxon>
        <taxon>Arthropoda</taxon>
        <taxon>Hexapoda</taxon>
        <taxon>Insecta</taxon>
        <taxon>Pterygota</taxon>
        <taxon>Neoptera</taxon>
        <taxon>Endopterygota</taxon>
        <taxon>Diptera</taxon>
        <taxon>Nematocera</taxon>
        <taxon>Culicoidea</taxon>
        <taxon>Culicidae</taxon>
        <taxon>Anophelinae</taxon>
        <taxon>Anopheles</taxon>
    </lineage>
</organism>
<dbReference type="VEuPathDB" id="VectorBase:ADAC005337"/>
<dbReference type="AlphaFoldDB" id="W5JF19"/>
<feature type="region of interest" description="Disordered" evidence="2">
    <location>
        <begin position="14"/>
        <end position="40"/>
    </location>
</feature>